<feature type="transmembrane region" description="Helical" evidence="1">
    <location>
        <begin position="276"/>
        <end position="302"/>
    </location>
</feature>
<reference evidence="2 3" key="1">
    <citation type="submission" date="2019-01" db="EMBL/GenBank/DDBJ databases">
        <title>Coherence of Microcystis species and biogeography revealed through population genomics.</title>
        <authorList>
            <person name="Perez-Carrascal O.M."/>
            <person name="Terrat Y."/>
            <person name="Giani A."/>
            <person name="Fortin N."/>
            <person name="Tromas N."/>
            <person name="Shapiro B.J."/>
        </authorList>
    </citation>
    <scope>NUCLEOTIDE SEQUENCE [LARGE SCALE GENOMIC DNA]</scope>
    <source>
        <strain evidence="2">Ma_QC_Ch_20071001_S25D</strain>
    </source>
</reference>
<keyword evidence="1" id="KW-0472">Membrane</keyword>
<sequence length="422" mass="44337">MNTKRAGVELPSQLLSNRLILGIIASYGLAFIVFGFLMSSPGEILNGLIEIITTRDALITDYIGVGGIGAAFVNAGLLTCLACLLYRITQASISGASIASLFLLLGFSLFGKNLLNVWPIIAGVWLYAKFRNESFAAYINIAFFGCALAPIFSEILYSTAISRSVSIPLALFTALLLGFILSPVATQLFKAHAGFNLYNIGFTAGVIGTLVVALYKSYGYVPDPVMIWTSENQGILTGFLVILFLSMLIVGIFLDRQSLGQLSTLVKLSGQAPSDFVAIVGLGATMVNMGLCGVLGLAYLLVIGADLNGPTIGGILTIVGFAAFGKHPLNIVPIMAGIFLGSLAKPWNINDPAIVLATLFGTTLAPISGQFGWQWGIVAGFLHSSAALTVGFNHAGLNLYNNGFAAGIVAAVMVPVIIAVKR</sequence>
<protein>
    <submittedName>
        <fullName evidence="2">DUF1576 domain-containing protein</fullName>
    </submittedName>
</protein>
<evidence type="ECO:0000313" key="3">
    <source>
        <dbReference type="Proteomes" id="UP000316958"/>
    </source>
</evidence>
<feature type="transmembrane region" description="Helical" evidence="1">
    <location>
        <begin position="59"/>
        <end position="88"/>
    </location>
</feature>
<evidence type="ECO:0000313" key="2">
    <source>
        <dbReference type="EMBL" id="TRU45793.1"/>
    </source>
</evidence>
<dbReference type="AlphaFoldDB" id="A0A552FGE6"/>
<dbReference type="InterPro" id="IPR011470">
    <property type="entry name" value="DUF1576"/>
</dbReference>
<feature type="transmembrane region" description="Helical" evidence="1">
    <location>
        <begin position="165"/>
        <end position="185"/>
    </location>
</feature>
<keyword evidence="1" id="KW-0812">Transmembrane</keyword>
<feature type="transmembrane region" description="Helical" evidence="1">
    <location>
        <begin position="314"/>
        <end position="341"/>
    </location>
</feature>
<feature type="transmembrane region" description="Helical" evidence="1">
    <location>
        <begin position="135"/>
        <end position="153"/>
    </location>
</feature>
<dbReference type="Pfam" id="PF07613">
    <property type="entry name" value="DUF1576"/>
    <property type="match status" value="2"/>
</dbReference>
<feature type="transmembrane region" description="Helical" evidence="1">
    <location>
        <begin position="399"/>
        <end position="420"/>
    </location>
</feature>
<keyword evidence="1" id="KW-1133">Transmembrane helix</keyword>
<dbReference type="EMBL" id="SFBE01000332">
    <property type="protein sequence ID" value="TRU45793.1"/>
    <property type="molecule type" value="Genomic_DNA"/>
</dbReference>
<gene>
    <name evidence="2" type="ORF">EWV57_19870</name>
</gene>
<feature type="transmembrane region" description="Helical" evidence="1">
    <location>
        <begin position="20"/>
        <end position="38"/>
    </location>
</feature>
<comment type="caution">
    <text evidence="2">The sequence shown here is derived from an EMBL/GenBank/DDBJ whole genome shotgun (WGS) entry which is preliminary data.</text>
</comment>
<feature type="transmembrane region" description="Helical" evidence="1">
    <location>
        <begin position="235"/>
        <end position="255"/>
    </location>
</feature>
<feature type="transmembrane region" description="Helical" evidence="1">
    <location>
        <begin position="197"/>
        <end position="215"/>
    </location>
</feature>
<proteinExistence type="predicted"/>
<dbReference type="Proteomes" id="UP000316958">
    <property type="component" value="Unassembled WGS sequence"/>
</dbReference>
<accession>A0A552FGE6</accession>
<feature type="transmembrane region" description="Helical" evidence="1">
    <location>
        <begin position="353"/>
        <end position="373"/>
    </location>
</feature>
<organism evidence="2 3">
    <name type="scientific">Microcystis aeruginosa Ma_QC_Ch_20071001_S25D</name>
    <dbReference type="NCBI Taxonomy" id="2486250"/>
    <lineage>
        <taxon>Bacteria</taxon>
        <taxon>Bacillati</taxon>
        <taxon>Cyanobacteriota</taxon>
        <taxon>Cyanophyceae</taxon>
        <taxon>Oscillatoriophycideae</taxon>
        <taxon>Chroococcales</taxon>
        <taxon>Microcystaceae</taxon>
        <taxon>Microcystis</taxon>
    </lineage>
</organism>
<name>A0A552FGE6_MICAE</name>
<feature type="transmembrane region" description="Helical" evidence="1">
    <location>
        <begin position="100"/>
        <end position="128"/>
    </location>
</feature>
<evidence type="ECO:0000256" key="1">
    <source>
        <dbReference type="SAM" id="Phobius"/>
    </source>
</evidence>